<reference evidence="1 2" key="1">
    <citation type="journal article" date="2019" name="Nat. Ecol. Evol.">
        <title>Megaphylogeny resolves global patterns of mushroom evolution.</title>
        <authorList>
            <person name="Varga T."/>
            <person name="Krizsan K."/>
            <person name="Foldi C."/>
            <person name="Dima B."/>
            <person name="Sanchez-Garcia M."/>
            <person name="Sanchez-Ramirez S."/>
            <person name="Szollosi G.J."/>
            <person name="Szarkandi J.G."/>
            <person name="Papp V."/>
            <person name="Albert L."/>
            <person name="Andreopoulos W."/>
            <person name="Angelini C."/>
            <person name="Antonin V."/>
            <person name="Barry K.W."/>
            <person name="Bougher N.L."/>
            <person name="Buchanan P."/>
            <person name="Buyck B."/>
            <person name="Bense V."/>
            <person name="Catcheside P."/>
            <person name="Chovatia M."/>
            <person name="Cooper J."/>
            <person name="Damon W."/>
            <person name="Desjardin D."/>
            <person name="Finy P."/>
            <person name="Geml J."/>
            <person name="Haridas S."/>
            <person name="Hughes K."/>
            <person name="Justo A."/>
            <person name="Karasinski D."/>
            <person name="Kautmanova I."/>
            <person name="Kiss B."/>
            <person name="Kocsube S."/>
            <person name="Kotiranta H."/>
            <person name="LaButti K.M."/>
            <person name="Lechner B.E."/>
            <person name="Liimatainen K."/>
            <person name="Lipzen A."/>
            <person name="Lukacs Z."/>
            <person name="Mihaltcheva S."/>
            <person name="Morgado L.N."/>
            <person name="Niskanen T."/>
            <person name="Noordeloos M.E."/>
            <person name="Ohm R.A."/>
            <person name="Ortiz-Santana B."/>
            <person name="Ovrebo C."/>
            <person name="Racz N."/>
            <person name="Riley R."/>
            <person name="Savchenko A."/>
            <person name="Shiryaev A."/>
            <person name="Soop K."/>
            <person name="Spirin V."/>
            <person name="Szebenyi C."/>
            <person name="Tomsovsky M."/>
            <person name="Tulloss R.E."/>
            <person name="Uehling J."/>
            <person name="Grigoriev I.V."/>
            <person name="Vagvolgyi C."/>
            <person name="Papp T."/>
            <person name="Martin F.M."/>
            <person name="Miettinen O."/>
            <person name="Hibbett D.S."/>
            <person name="Nagy L.G."/>
        </authorList>
    </citation>
    <scope>NUCLEOTIDE SEQUENCE [LARGE SCALE GENOMIC DNA]</scope>
    <source>
        <strain evidence="1 2">NL-1719</strain>
    </source>
</reference>
<keyword evidence="2" id="KW-1185">Reference proteome</keyword>
<sequence length="411" mass="45244">MTLAYKCSDLSTLGRKSGISAHLNLITSITLSPNGRWLACGDEGGVVSITALSPQPRVTQYLRADSTIRSLVWHPVSKTPSLVAGAQNGDVWFLRLTTSGKLDHFNQEQPHFTINGRIDAMSISSTGRQLAIGYSGGIAILDGPFVVQSRRQIDNWPPQQFLRIPRDGGSIRNMHYLGEGELIVTFLSGPHIMAYSTVQLESDAQDETDRVIWTLRVRRIPFPSLDIGSSAVSPDGKLLAVANLKDGIDWYDLDHQHYMCTTLGDFGKVDGKTKYAVGLAFLDNESVVVVIQLVTVALRDGMEPIIVASCGSNTRFGRHWELLFVEKTRAFIGRTISMWFSSHFKMVAIVLILIVALLRTNHQDKFSVSTLLDYFVRVLRSCTCPYPCFDPASTVTLACVTGCDVGETGTE</sequence>
<name>A0ACD3AD31_9AGAR</name>
<protein>
    <submittedName>
        <fullName evidence="1">Uncharacterized protein</fullName>
    </submittedName>
</protein>
<organism evidence="1 2">
    <name type="scientific">Pluteus cervinus</name>
    <dbReference type="NCBI Taxonomy" id="181527"/>
    <lineage>
        <taxon>Eukaryota</taxon>
        <taxon>Fungi</taxon>
        <taxon>Dikarya</taxon>
        <taxon>Basidiomycota</taxon>
        <taxon>Agaricomycotina</taxon>
        <taxon>Agaricomycetes</taxon>
        <taxon>Agaricomycetidae</taxon>
        <taxon>Agaricales</taxon>
        <taxon>Pluteineae</taxon>
        <taxon>Pluteaceae</taxon>
        <taxon>Pluteus</taxon>
    </lineage>
</organism>
<accession>A0ACD3AD31</accession>
<evidence type="ECO:0000313" key="1">
    <source>
        <dbReference type="EMBL" id="TFK63519.1"/>
    </source>
</evidence>
<dbReference type="Proteomes" id="UP000308600">
    <property type="component" value="Unassembled WGS sequence"/>
</dbReference>
<evidence type="ECO:0000313" key="2">
    <source>
        <dbReference type="Proteomes" id="UP000308600"/>
    </source>
</evidence>
<dbReference type="EMBL" id="ML208518">
    <property type="protein sequence ID" value="TFK63519.1"/>
    <property type="molecule type" value="Genomic_DNA"/>
</dbReference>
<proteinExistence type="predicted"/>
<gene>
    <name evidence="1" type="ORF">BDN72DRAFT_862034</name>
</gene>